<protein>
    <submittedName>
        <fullName evidence="1">Uncharacterized protein</fullName>
    </submittedName>
</protein>
<dbReference type="EMBL" id="WUMU01000013">
    <property type="protein sequence ID" value="MXN18577.1"/>
    <property type="molecule type" value="Genomic_DNA"/>
</dbReference>
<dbReference type="AlphaFoldDB" id="A0A6L7G4X6"/>
<gene>
    <name evidence="1" type="ORF">GR170_12075</name>
</gene>
<evidence type="ECO:0000313" key="2">
    <source>
        <dbReference type="Proteomes" id="UP000477911"/>
    </source>
</evidence>
<evidence type="ECO:0000313" key="1">
    <source>
        <dbReference type="EMBL" id="MXN18577.1"/>
    </source>
</evidence>
<name>A0A6L7G4X6_9RHOB</name>
<organism evidence="1 2">
    <name type="scientific">Pseudooceanicola albus</name>
    <dbReference type="NCBI Taxonomy" id="2692189"/>
    <lineage>
        <taxon>Bacteria</taxon>
        <taxon>Pseudomonadati</taxon>
        <taxon>Pseudomonadota</taxon>
        <taxon>Alphaproteobacteria</taxon>
        <taxon>Rhodobacterales</taxon>
        <taxon>Paracoccaceae</taxon>
        <taxon>Pseudooceanicola</taxon>
    </lineage>
</organism>
<proteinExistence type="predicted"/>
<sequence length="360" mass="38310">MFSPDLTETSSHLAGAFTQTLSVAGFARSAAQIRLSTLSPEPLWISPLRLRLAKLVRQGHIWEDEAPKIRADILTPFVTYASLIATTAQTLPALRADRAAVRGLLERLHGAAESCAAKTRDAATRLQGQLGALSMIEAELRDSLSQARAGLAHEIRQVTAIAELVGALLDRLFALQDGITAPRIAAGTTFYQTPTTISFTLAGELGREMPFLTLTDTIHSTEGMAYDRIVSDPEVAEIIDTLVARRTGTSASGQAAAMSEAVTRMIRRLHLQVAGLSHCLPALDRTWRAEAAKLAAALRALDGGADPATLIDLSTLPAAVGNWRALADLAHGCVTFPSQNILPGKAVALTTEQPAPQTIF</sequence>
<reference evidence="1 2" key="1">
    <citation type="submission" date="2019-12" db="EMBL/GenBank/DDBJ databases">
        <authorList>
            <person name="Li M."/>
        </authorList>
    </citation>
    <scope>NUCLEOTIDE SEQUENCE [LARGE SCALE GENOMIC DNA]</scope>
    <source>
        <strain evidence="1 2">GBMRC 2024</strain>
    </source>
</reference>
<dbReference type="Proteomes" id="UP000477911">
    <property type="component" value="Unassembled WGS sequence"/>
</dbReference>
<accession>A0A6L7G4X6</accession>
<comment type="caution">
    <text evidence="1">The sequence shown here is derived from an EMBL/GenBank/DDBJ whole genome shotgun (WGS) entry which is preliminary data.</text>
</comment>
<dbReference type="RefSeq" id="WP_160894703.1">
    <property type="nucleotide sequence ID" value="NZ_WUMU01000013.1"/>
</dbReference>
<keyword evidence="2" id="KW-1185">Reference proteome</keyword>